<evidence type="ECO:0000313" key="3">
    <source>
        <dbReference type="EMBL" id="TXG67136.1"/>
    </source>
</evidence>
<sequence length="224" mass="26222">MKMFNEEEINSMQVLKRGRYYIEVRCGCTSQKYGDYIGKLKITTKGRFVIDCECFDGCPEKKMTPYDFEKHSQRDGPRKWKDHIWVILNDEKVPLSKTCLLEYYRLGYNEASTSCHGKRIFHRDEFVTCSSCKKDRRFSLRTKEDCMIYHAAYADKEWKCSDKPNDKITCGDDEERKGRKGYKGCPRASKCKGCKSCSCFGCLKCRFKDCNCLLCLDFMQNAKP</sequence>
<name>A0A5C7IFD0_9ROSI</name>
<keyword evidence="4" id="KW-1185">Reference proteome</keyword>
<dbReference type="AlphaFoldDB" id="A0A5C7IFD0"/>
<dbReference type="InterPro" id="IPR057012">
    <property type="entry name" value="ULT1/2_Znf"/>
</dbReference>
<feature type="domain" description="ULTRAPETALA1/2 SAND" evidence="1">
    <location>
        <begin position="12"/>
        <end position="104"/>
    </location>
</feature>
<reference evidence="4" key="1">
    <citation type="journal article" date="2019" name="Gigascience">
        <title>De novo genome assembly of the endangered Acer yangbiense, a plant species with extremely small populations endemic to Yunnan Province, China.</title>
        <authorList>
            <person name="Yang J."/>
            <person name="Wariss H.M."/>
            <person name="Tao L."/>
            <person name="Zhang R."/>
            <person name="Yun Q."/>
            <person name="Hollingsworth P."/>
            <person name="Dao Z."/>
            <person name="Luo G."/>
            <person name="Guo H."/>
            <person name="Ma Y."/>
            <person name="Sun W."/>
        </authorList>
    </citation>
    <scope>NUCLEOTIDE SEQUENCE [LARGE SCALE GENOMIC DNA]</scope>
    <source>
        <strain evidence="4">cv. Malutang</strain>
    </source>
</reference>
<dbReference type="Pfam" id="PF23293">
    <property type="entry name" value="zf_ULT1"/>
    <property type="match status" value="1"/>
</dbReference>
<evidence type="ECO:0008006" key="5">
    <source>
        <dbReference type="Google" id="ProtNLM"/>
    </source>
</evidence>
<organism evidence="3 4">
    <name type="scientific">Acer yangbiense</name>
    <dbReference type="NCBI Taxonomy" id="1000413"/>
    <lineage>
        <taxon>Eukaryota</taxon>
        <taxon>Viridiplantae</taxon>
        <taxon>Streptophyta</taxon>
        <taxon>Embryophyta</taxon>
        <taxon>Tracheophyta</taxon>
        <taxon>Spermatophyta</taxon>
        <taxon>Magnoliopsida</taxon>
        <taxon>eudicotyledons</taxon>
        <taxon>Gunneridae</taxon>
        <taxon>Pentapetalae</taxon>
        <taxon>rosids</taxon>
        <taxon>malvids</taxon>
        <taxon>Sapindales</taxon>
        <taxon>Sapindaceae</taxon>
        <taxon>Hippocastanoideae</taxon>
        <taxon>Acereae</taxon>
        <taxon>Acer</taxon>
    </lineage>
</organism>
<dbReference type="OrthoDB" id="660341at2759"/>
<dbReference type="GO" id="GO:0005634">
    <property type="term" value="C:nucleus"/>
    <property type="evidence" value="ECO:0007669"/>
    <property type="project" value="TreeGrafter"/>
</dbReference>
<evidence type="ECO:0000313" key="4">
    <source>
        <dbReference type="Proteomes" id="UP000323000"/>
    </source>
</evidence>
<dbReference type="InterPro" id="IPR020533">
    <property type="entry name" value="Developmental_reg_ULTRAPETALA"/>
</dbReference>
<dbReference type="PANTHER" id="PTHR34053:SF2">
    <property type="entry name" value="SAND DOMAIN-CONTAINING PROTEIN"/>
    <property type="match status" value="1"/>
</dbReference>
<dbReference type="GO" id="GO:0005829">
    <property type="term" value="C:cytosol"/>
    <property type="evidence" value="ECO:0007669"/>
    <property type="project" value="TreeGrafter"/>
</dbReference>
<dbReference type="Proteomes" id="UP000323000">
    <property type="component" value="Chromosome 3"/>
</dbReference>
<protein>
    <recommendedName>
        <fullName evidence="5">SAND domain-containing protein</fullName>
    </recommendedName>
</protein>
<dbReference type="EMBL" id="VAHF01000003">
    <property type="protein sequence ID" value="TXG67136.1"/>
    <property type="molecule type" value="Genomic_DNA"/>
</dbReference>
<dbReference type="Pfam" id="PF23292">
    <property type="entry name" value="SAND_ULT1"/>
    <property type="match status" value="1"/>
</dbReference>
<feature type="domain" description="ULTRAPETALA1/2 zinc finger" evidence="2">
    <location>
        <begin position="122"/>
        <end position="220"/>
    </location>
</feature>
<evidence type="ECO:0000259" key="1">
    <source>
        <dbReference type="Pfam" id="PF23292"/>
    </source>
</evidence>
<dbReference type="PANTHER" id="PTHR34053">
    <property type="entry name" value="PROTEIN ULTRAPETALA 1"/>
    <property type="match status" value="1"/>
</dbReference>
<proteinExistence type="predicted"/>
<evidence type="ECO:0000259" key="2">
    <source>
        <dbReference type="Pfam" id="PF23293"/>
    </source>
</evidence>
<accession>A0A5C7IFD0</accession>
<dbReference type="InterPro" id="IPR057011">
    <property type="entry name" value="ULT1/2_SAND"/>
</dbReference>
<comment type="caution">
    <text evidence="3">The sequence shown here is derived from an EMBL/GenBank/DDBJ whole genome shotgun (WGS) entry which is preliminary data.</text>
</comment>
<gene>
    <name evidence="3" type="ORF">EZV62_008411</name>
</gene>